<dbReference type="GO" id="GO:0030431">
    <property type="term" value="P:sleep"/>
    <property type="evidence" value="ECO:0007669"/>
    <property type="project" value="TreeGrafter"/>
</dbReference>
<keyword evidence="20" id="KW-0732">Signal</keyword>
<evidence type="ECO:0000256" key="7">
    <source>
        <dbReference type="ARBA" id="ARBA00023157"/>
    </source>
</evidence>
<comment type="subcellular location">
    <subcellularLocation>
        <location evidence="2">Cytoplasmic vesicle</location>
    </subcellularLocation>
    <subcellularLocation>
        <location evidence="1">Rough endoplasmic reticulum</location>
    </subcellularLocation>
    <subcellularLocation>
        <location evidence="11">Synapse</location>
    </subcellularLocation>
</comment>
<keyword evidence="8" id="KW-0873">Pyrrolidone carboxylic acid</keyword>
<dbReference type="GO" id="GO:0001659">
    <property type="term" value="P:temperature homeostasis"/>
    <property type="evidence" value="ECO:0007669"/>
    <property type="project" value="TreeGrafter"/>
</dbReference>
<keyword evidence="6" id="KW-0770">Synapse</keyword>
<comment type="function">
    <text evidence="18">Binds to orexin receptor HCRTR2/OX2R only. Stimulates food intake. Modulates pituitary luteinizing hormone secretion in an ovarian steroid-dependent manner.</text>
</comment>
<evidence type="ECO:0000256" key="14">
    <source>
        <dbReference type="ARBA" id="ARBA00034354"/>
    </source>
</evidence>
<keyword evidence="5" id="KW-0256">Endoplasmic reticulum</keyword>
<gene>
    <name evidence="21" type="ORF">KIL84_002461</name>
</gene>
<feature type="signal peptide" evidence="20">
    <location>
        <begin position="1"/>
        <end position="40"/>
    </location>
</feature>
<keyword evidence="9" id="KW-0527">Neuropeptide</keyword>
<keyword evidence="7" id="KW-1015">Disulfide bond</keyword>
<comment type="similarity">
    <text evidence="3">Belongs to the orexin family.</text>
</comment>
<comment type="caution">
    <text evidence="21">The sequence shown here is derived from an EMBL/GenBank/DDBJ whole genome shotgun (WGS) entry which is preliminary data.</text>
</comment>
<keyword evidence="22" id="KW-1185">Reference proteome</keyword>
<dbReference type="GO" id="GO:0031410">
    <property type="term" value="C:cytoplasmic vesicle"/>
    <property type="evidence" value="ECO:0007669"/>
    <property type="project" value="UniProtKB-SubCell"/>
</dbReference>
<evidence type="ECO:0000256" key="20">
    <source>
        <dbReference type="SAM" id="SignalP"/>
    </source>
</evidence>
<dbReference type="AlphaFoldDB" id="A0A9D3X7J9"/>
<dbReference type="GO" id="GO:0048471">
    <property type="term" value="C:perinuclear region of cytoplasm"/>
    <property type="evidence" value="ECO:0007669"/>
    <property type="project" value="TreeGrafter"/>
</dbReference>
<dbReference type="InterPro" id="IPR001704">
    <property type="entry name" value="Orexin"/>
</dbReference>
<evidence type="ECO:0000256" key="19">
    <source>
        <dbReference type="SAM" id="MobiDB-lite"/>
    </source>
</evidence>
<dbReference type="GO" id="GO:0005791">
    <property type="term" value="C:rough endoplasmic reticulum"/>
    <property type="evidence" value="ECO:0007669"/>
    <property type="project" value="UniProtKB-SubCell"/>
</dbReference>
<evidence type="ECO:0000256" key="10">
    <source>
        <dbReference type="ARBA" id="ARBA00023329"/>
    </source>
</evidence>
<evidence type="ECO:0000256" key="4">
    <source>
        <dbReference type="ARBA" id="ARBA00022815"/>
    </source>
</evidence>
<dbReference type="GO" id="GO:0031771">
    <property type="term" value="F:type 1 orexin receptor binding"/>
    <property type="evidence" value="ECO:0007669"/>
    <property type="project" value="TreeGrafter"/>
</dbReference>
<name>A0A9D3X7J9_9SAUR</name>
<proteinExistence type="inferred from homology"/>
<dbReference type="Proteomes" id="UP000827986">
    <property type="component" value="Unassembled WGS sequence"/>
</dbReference>
<keyword evidence="4" id="KW-0027">Amidation</keyword>
<dbReference type="GO" id="GO:0051971">
    <property type="term" value="P:positive regulation of transmission of nerve impulse"/>
    <property type="evidence" value="ECO:0007669"/>
    <property type="project" value="TreeGrafter"/>
</dbReference>
<sequence>MPKLRSGPRRHLGPMEVPNAKLHRASCLLLLALLCSLAAARQSVPTCCRQKTCPCRVYDLLHGLGNHAAGILTLGKRQSGSRAFQSQLYRLLHGSGKHAAGILTMGKRAEPAPEQPAAAGRAVSPSTAVLLPPATCAASTEPTSTRECRGQRDTDSATGRSGGAAKRFS</sequence>
<dbReference type="GO" id="GO:0005184">
    <property type="term" value="F:neuropeptide hormone activity"/>
    <property type="evidence" value="ECO:0007669"/>
    <property type="project" value="TreeGrafter"/>
</dbReference>
<dbReference type="PRINTS" id="PR01091">
    <property type="entry name" value="OREXINPP"/>
</dbReference>
<dbReference type="GO" id="GO:0042594">
    <property type="term" value="P:response to starvation"/>
    <property type="evidence" value="ECO:0007669"/>
    <property type="project" value="TreeGrafter"/>
</dbReference>
<evidence type="ECO:0000256" key="17">
    <source>
        <dbReference type="ARBA" id="ARBA00045659"/>
    </source>
</evidence>
<feature type="chain" id="PRO_5039171052" description="Hypocretin neuropeptide precursor" evidence="20">
    <location>
        <begin position="41"/>
        <end position="169"/>
    </location>
</feature>
<dbReference type="GO" id="GO:0031772">
    <property type="term" value="F:type 2 orexin receptor binding"/>
    <property type="evidence" value="ECO:0007669"/>
    <property type="project" value="TreeGrafter"/>
</dbReference>
<evidence type="ECO:0000256" key="12">
    <source>
        <dbReference type="ARBA" id="ARBA00034336"/>
    </source>
</evidence>
<keyword evidence="10" id="KW-0968">Cytoplasmic vesicle</keyword>
<evidence type="ECO:0000256" key="15">
    <source>
        <dbReference type="ARBA" id="ARBA00034367"/>
    </source>
</evidence>
<reference evidence="21" key="1">
    <citation type="submission" date="2021-09" db="EMBL/GenBank/DDBJ databases">
        <title>The genome of Mauremys mutica provides insights into the evolution of semi-aquatic lifestyle.</title>
        <authorList>
            <person name="Gong S."/>
            <person name="Gao Y."/>
        </authorList>
    </citation>
    <scope>NUCLEOTIDE SEQUENCE</scope>
    <source>
        <strain evidence="21">MM-2020</strain>
        <tissue evidence="21">Muscle</tissue>
    </source>
</reference>
<evidence type="ECO:0000256" key="3">
    <source>
        <dbReference type="ARBA" id="ARBA00009198"/>
    </source>
</evidence>
<evidence type="ECO:0000256" key="6">
    <source>
        <dbReference type="ARBA" id="ARBA00023018"/>
    </source>
</evidence>
<comment type="function">
    <text evidence="17">Binds to orexin receptors HCRTR1/OX1R and HCRTR2/OX2R with a high affinity. Stimulates food intake. Modulates pituitary luteinizing hormone secretion in an ovarian steroid-dependent manner.</text>
</comment>
<evidence type="ECO:0000313" key="21">
    <source>
        <dbReference type="EMBL" id="KAH1174317.1"/>
    </source>
</evidence>
<accession>A0A9D3X7J9</accession>
<evidence type="ECO:0000256" key="16">
    <source>
        <dbReference type="ARBA" id="ARBA00034371"/>
    </source>
</evidence>
<feature type="region of interest" description="Disordered" evidence="19">
    <location>
        <begin position="134"/>
        <end position="169"/>
    </location>
</feature>
<dbReference type="GO" id="GO:0046928">
    <property type="term" value="P:regulation of neurotransmitter secretion"/>
    <property type="evidence" value="ECO:0007669"/>
    <property type="project" value="TreeGrafter"/>
</dbReference>
<evidence type="ECO:0000256" key="13">
    <source>
        <dbReference type="ARBA" id="ARBA00034351"/>
    </source>
</evidence>
<evidence type="ECO:0000256" key="5">
    <source>
        <dbReference type="ARBA" id="ARBA00022824"/>
    </source>
</evidence>
<organism evidence="21 22">
    <name type="scientific">Mauremys mutica</name>
    <name type="common">yellowpond turtle</name>
    <dbReference type="NCBI Taxonomy" id="74926"/>
    <lineage>
        <taxon>Eukaryota</taxon>
        <taxon>Metazoa</taxon>
        <taxon>Chordata</taxon>
        <taxon>Craniata</taxon>
        <taxon>Vertebrata</taxon>
        <taxon>Euteleostomi</taxon>
        <taxon>Archelosauria</taxon>
        <taxon>Testudinata</taxon>
        <taxon>Testudines</taxon>
        <taxon>Cryptodira</taxon>
        <taxon>Durocryptodira</taxon>
        <taxon>Testudinoidea</taxon>
        <taxon>Geoemydidae</taxon>
        <taxon>Geoemydinae</taxon>
        <taxon>Mauremys</taxon>
    </lineage>
</organism>
<dbReference type="GO" id="GO:0045202">
    <property type="term" value="C:synapse"/>
    <property type="evidence" value="ECO:0007669"/>
    <property type="project" value="UniProtKB-SubCell"/>
</dbReference>
<evidence type="ECO:0000256" key="1">
    <source>
        <dbReference type="ARBA" id="ARBA00004427"/>
    </source>
</evidence>
<dbReference type="Pfam" id="PF02072">
    <property type="entry name" value="Orexin"/>
    <property type="match status" value="1"/>
</dbReference>
<evidence type="ECO:0000256" key="18">
    <source>
        <dbReference type="ARBA" id="ARBA00046224"/>
    </source>
</evidence>
<evidence type="ECO:0000256" key="8">
    <source>
        <dbReference type="ARBA" id="ARBA00023283"/>
    </source>
</evidence>
<dbReference type="EMBL" id="JAHDVG010000480">
    <property type="protein sequence ID" value="KAH1174317.1"/>
    <property type="molecule type" value="Genomic_DNA"/>
</dbReference>
<dbReference type="GO" id="GO:0007218">
    <property type="term" value="P:neuropeptide signaling pathway"/>
    <property type="evidence" value="ECO:0007669"/>
    <property type="project" value="UniProtKB-KW"/>
</dbReference>
<evidence type="ECO:0000256" key="11">
    <source>
        <dbReference type="ARBA" id="ARBA00034103"/>
    </source>
</evidence>
<dbReference type="GO" id="GO:0042755">
    <property type="term" value="P:eating behavior"/>
    <property type="evidence" value="ECO:0007669"/>
    <property type="project" value="TreeGrafter"/>
</dbReference>
<feature type="compositionally biased region" description="Basic and acidic residues" evidence="19">
    <location>
        <begin position="144"/>
        <end position="155"/>
    </location>
</feature>
<evidence type="ECO:0000256" key="9">
    <source>
        <dbReference type="ARBA" id="ARBA00023320"/>
    </source>
</evidence>
<evidence type="ECO:0000313" key="22">
    <source>
        <dbReference type="Proteomes" id="UP000827986"/>
    </source>
</evidence>
<dbReference type="PANTHER" id="PTHR15173">
    <property type="entry name" value="OREXIN"/>
    <property type="match status" value="1"/>
</dbReference>
<protein>
    <recommendedName>
        <fullName evidence="12">Hypocretin neuropeptide precursor</fullName>
    </recommendedName>
    <alternativeName>
        <fullName evidence="16">Hypocretin</fullName>
    </alternativeName>
    <alternativeName>
        <fullName evidence="13">Orexin precursor</fullName>
    </alternativeName>
    <alternativeName>
        <fullName evidence="15">Prepro-orexin</fullName>
    </alternativeName>
    <alternativeName>
        <fullName evidence="14">Preprohypocretin</fullName>
    </alternativeName>
</protein>
<evidence type="ECO:0000256" key="2">
    <source>
        <dbReference type="ARBA" id="ARBA00004541"/>
    </source>
</evidence>
<dbReference type="PANTHER" id="PTHR15173:SF2">
    <property type="entry name" value="HYPOCRETIN NEUROPEPTIDE PRECURSOR"/>
    <property type="match status" value="1"/>
</dbReference>